<dbReference type="InterPro" id="IPR012347">
    <property type="entry name" value="Ferritin-like"/>
</dbReference>
<feature type="domain" description="DUF4439" evidence="1">
    <location>
        <begin position="13"/>
        <end position="148"/>
    </location>
</feature>
<evidence type="ECO:0000259" key="1">
    <source>
        <dbReference type="Pfam" id="PF14530"/>
    </source>
</evidence>
<dbReference type="CDD" id="cd00657">
    <property type="entry name" value="Ferritin_like"/>
    <property type="match status" value="1"/>
</dbReference>
<organism evidence="2 3">
    <name type="scientific">Rhodococcus qingshengii</name>
    <dbReference type="NCBI Taxonomy" id="334542"/>
    <lineage>
        <taxon>Bacteria</taxon>
        <taxon>Bacillati</taxon>
        <taxon>Actinomycetota</taxon>
        <taxon>Actinomycetes</taxon>
        <taxon>Mycobacteriales</taxon>
        <taxon>Nocardiaceae</taxon>
        <taxon>Rhodococcus</taxon>
        <taxon>Rhodococcus erythropolis group</taxon>
    </lineage>
</organism>
<dbReference type="AlphaFoldDB" id="A0A2A5J8C0"/>
<dbReference type="Pfam" id="PF14530">
    <property type="entry name" value="DUF4439"/>
    <property type="match status" value="1"/>
</dbReference>
<dbReference type="RefSeq" id="WP_080945658.1">
    <property type="nucleotide sequence ID" value="NZ_NOVD01000013.1"/>
</dbReference>
<dbReference type="Gene3D" id="1.20.1260.10">
    <property type="match status" value="1"/>
</dbReference>
<dbReference type="SUPFAM" id="SSF47240">
    <property type="entry name" value="Ferritin-like"/>
    <property type="match status" value="1"/>
</dbReference>
<sequence>MITSHTRRTESSALLTAIESENAAIFAYGVVAAFSNPARVNEVATHTAAHRARRDALVALSTDAGETPPTAAAAYEIPFPVTDAVTAAQLAAQIESDTAVTYRAFVEQVDTDQLRTFGIDGLTDAAIRGAGWRSALGTAPSTSAFPGDPAS</sequence>
<protein>
    <submittedName>
        <fullName evidence="2">DUF4439 domain-containing protein</fullName>
    </submittedName>
</protein>
<evidence type="ECO:0000313" key="3">
    <source>
        <dbReference type="Proteomes" id="UP000230886"/>
    </source>
</evidence>
<comment type="caution">
    <text evidence="2">The sequence shown here is derived from an EMBL/GenBank/DDBJ whole genome shotgun (WGS) entry which is preliminary data.</text>
</comment>
<dbReference type="InterPro" id="IPR009078">
    <property type="entry name" value="Ferritin-like_SF"/>
</dbReference>
<evidence type="ECO:0000313" key="2">
    <source>
        <dbReference type="EMBL" id="PCK25815.1"/>
    </source>
</evidence>
<reference evidence="2 3" key="1">
    <citation type="submission" date="2017-07" db="EMBL/GenBank/DDBJ databases">
        <title>Draft sequence of Rhodococcus enclensis 23b-28.</title>
        <authorList>
            <person name="Besaury L."/>
            <person name="Sancelme M."/>
            <person name="Amato P."/>
            <person name="Lallement A."/>
            <person name="Delort A.-M."/>
        </authorList>
    </citation>
    <scope>NUCLEOTIDE SEQUENCE [LARGE SCALE GENOMIC DNA]</scope>
    <source>
        <strain evidence="2 3">23b-28</strain>
    </source>
</reference>
<name>A0A2A5J8C0_RHOSG</name>
<accession>A0A2A5J8C0</accession>
<gene>
    <name evidence="2" type="ORF">CHR55_18895</name>
</gene>
<proteinExistence type="predicted"/>
<dbReference type="Proteomes" id="UP000230886">
    <property type="component" value="Unassembled WGS sequence"/>
</dbReference>
<dbReference type="GeneID" id="57487391"/>
<dbReference type="InterPro" id="IPR029447">
    <property type="entry name" value="DUF4439"/>
</dbReference>
<dbReference type="EMBL" id="NOVD01000013">
    <property type="protein sequence ID" value="PCK25815.1"/>
    <property type="molecule type" value="Genomic_DNA"/>
</dbReference>